<dbReference type="EMBL" id="KE504148">
    <property type="protein sequence ID" value="EPT00503.1"/>
    <property type="molecule type" value="Genomic_DNA"/>
</dbReference>
<evidence type="ECO:0000256" key="1">
    <source>
        <dbReference type="SAM" id="MobiDB-lite"/>
    </source>
</evidence>
<reference evidence="2 3" key="1">
    <citation type="journal article" date="2012" name="Science">
        <title>The Paleozoic origin of enzymatic lignin decomposition reconstructed from 31 fungal genomes.</title>
        <authorList>
            <person name="Floudas D."/>
            <person name="Binder M."/>
            <person name="Riley R."/>
            <person name="Barry K."/>
            <person name="Blanchette R.A."/>
            <person name="Henrissat B."/>
            <person name="Martinez A.T."/>
            <person name="Otillar R."/>
            <person name="Spatafora J.W."/>
            <person name="Yadav J.S."/>
            <person name="Aerts A."/>
            <person name="Benoit I."/>
            <person name="Boyd A."/>
            <person name="Carlson A."/>
            <person name="Copeland A."/>
            <person name="Coutinho P.M."/>
            <person name="de Vries R.P."/>
            <person name="Ferreira P."/>
            <person name="Findley K."/>
            <person name="Foster B."/>
            <person name="Gaskell J."/>
            <person name="Glotzer D."/>
            <person name="Gorecki P."/>
            <person name="Heitman J."/>
            <person name="Hesse C."/>
            <person name="Hori C."/>
            <person name="Igarashi K."/>
            <person name="Jurgens J.A."/>
            <person name="Kallen N."/>
            <person name="Kersten P."/>
            <person name="Kohler A."/>
            <person name="Kuees U."/>
            <person name="Kumar T.K.A."/>
            <person name="Kuo A."/>
            <person name="LaButti K."/>
            <person name="Larrondo L.F."/>
            <person name="Lindquist E."/>
            <person name="Ling A."/>
            <person name="Lombard V."/>
            <person name="Lucas S."/>
            <person name="Lundell T."/>
            <person name="Martin R."/>
            <person name="McLaughlin D.J."/>
            <person name="Morgenstern I."/>
            <person name="Morin E."/>
            <person name="Murat C."/>
            <person name="Nagy L.G."/>
            <person name="Nolan M."/>
            <person name="Ohm R.A."/>
            <person name="Patyshakuliyeva A."/>
            <person name="Rokas A."/>
            <person name="Ruiz-Duenas F.J."/>
            <person name="Sabat G."/>
            <person name="Salamov A."/>
            <person name="Samejima M."/>
            <person name="Schmutz J."/>
            <person name="Slot J.C."/>
            <person name="St John F."/>
            <person name="Stenlid J."/>
            <person name="Sun H."/>
            <person name="Sun S."/>
            <person name="Syed K."/>
            <person name="Tsang A."/>
            <person name="Wiebenga A."/>
            <person name="Young D."/>
            <person name="Pisabarro A."/>
            <person name="Eastwood D.C."/>
            <person name="Martin F."/>
            <person name="Cullen D."/>
            <person name="Grigoriev I.V."/>
            <person name="Hibbett D.S."/>
        </authorList>
    </citation>
    <scope>NUCLEOTIDE SEQUENCE</scope>
    <source>
        <strain evidence="3">FP-58527</strain>
    </source>
</reference>
<name>S8E758_FOMSC</name>
<dbReference type="STRING" id="743788.S8E758"/>
<proteinExistence type="predicted"/>
<evidence type="ECO:0000313" key="2">
    <source>
        <dbReference type="EMBL" id="EPT00503.1"/>
    </source>
</evidence>
<organism evidence="2 3">
    <name type="scientific">Fomitopsis schrenkii</name>
    <name type="common">Brown rot fungus</name>
    <dbReference type="NCBI Taxonomy" id="2126942"/>
    <lineage>
        <taxon>Eukaryota</taxon>
        <taxon>Fungi</taxon>
        <taxon>Dikarya</taxon>
        <taxon>Basidiomycota</taxon>
        <taxon>Agaricomycotina</taxon>
        <taxon>Agaricomycetes</taxon>
        <taxon>Polyporales</taxon>
        <taxon>Fomitopsis</taxon>
    </lineage>
</organism>
<dbReference type="HOGENOM" id="CLU_1083969_0_0_1"/>
<dbReference type="OrthoDB" id="10580010at2759"/>
<sequence>GKGKASLLPVSDSENNPFTGHGGTGNLSFVDSDDDHEATPKKATSSKRATNDLDGAIYQDPDPASLDCSPPKGNKQCLQLDASNLDVFLRDTYANMWPLRSFNVPAHSCVSASEIIEGFERSNKFIHTVHLKRALTFGFRGGWLVNGARASPTNFSSSCMGAQRPVICFLDQPIIHITFGLVEYSNLITVSASGRKSISLTVMDTEFDLAWAYYCTVFGGQNMELYVPQNNPYIVFSTYPSNNSEFICVITHFVYST</sequence>
<dbReference type="AlphaFoldDB" id="S8E758"/>
<feature type="non-terminal residue" evidence="2">
    <location>
        <position position="1"/>
    </location>
</feature>
<dbReference type="InParanoid" id="S8E758"/>
<dbReference type="Proteomes" id="UP000015241">
    <property type="component" value="Unassembled WGS sequence"/>
</dbReference>
<protein>
    <submittedName>
        <fullName evidence="2">Uncharacterized protein</fullName>
    </submittedName>
</protein>
<evidence type="ECO:0000313" key="3">
    <source>
        <dbReference type="Proteomes" id="UP000015241"/>
    </source>
</evidence>
<accession>S8E758</accession>
<keyword evidence="3" id="KW-1185">Reference proteome</keyword>
<feature type="region of interest" description="Disordered" evidence="1">
    <location>
        <begin position="1"/>
        <end position="70"/>
    </location>
</feature>
<gene>
    <name evidence="2" type="ORF">FOMPIDRAFT_1049546</name>
</gene>